<keyword evidence="9" id="KW-1185">Reference proteome</keyword>
<evidence type="ECO:0000256" key="2">
    <source>
        <dbReference type="ARBA" id="ARBA00022692"/>
    </source>
</evidence>
<dbReference type="GO" id="GO:0016020">
    <property type="term" value="C:membrane"/>
    <property type="evidence" value="ECO:0007669"/>
    <property type="project" value="UniProtKB-SubCell"/>
</dbReference>
<dbReference type="PANTHER" id="PTHR21419">
    <property type="match status" value="1"/>
</dbReference>
<proteinExistence type="inferred from homology"/>
<keyword evidence="3 6" id="KW-1133">Transmembrane helix</keyword>
<comment type="subcellular location">
    <subcellularLocation>
        <location evidence="1">Membrane</location>
        <topology evidence="1">Single-pass membrane protein</topology>
    </subcellularLocation>
</comment>
<organism evidence="8 9">
    <name type="scientific">Hypothenemus hampei</name>
    <name type="common">Coffee berry borer</name>
    <dbReference type="NCBI Taxonomy" id="57062"/>
    <lineage>
        <taxon>Eukaryota</taxon>
        <taxon>Metazoa</taxon>
        <taxon>Ecdysozoa</taxon>
        <taxon>Arthropoda</taxon>
        <taxon>Hexapoda</taxon>
        <taxon>Insecta</taxon>
        <taxon>Pterygota</taxon>
        <taxon>Neoptera</taxon>
        <taxon>Endopterygota</taxon>
        <taxon>Coleoptera</taxon>
        <taxon>Polyphaga</taxon>
        <taxon>Cucujiformia</taxon>
        <taxon>Curculionidae</taxon>
        <taxon>Scolytinae</taxon>
        <taxon>Hypothenemus</taxon>
    </lineage>
</organism>
<evidence type="ECO:0000259" key="7">
    <source>
        <dbReference type="Pfam" id="PF23727"/>
    </source>
</evidence>
<feature type="transmembrane region" description="Helical" evidence="6">
    <location>
        <begin position="75"/>
        <end position="99"/>
    </location>
</feature>
<dbReference type="Gene3D" id="2.130.10.10">
    <property type="entry name" value="YVTN repeat-like/Quinoprotein amine dehydrogenase"/>
    <property type="match status" value="1"/>
</dbReference>
<dbReference type="InterPro" id="IPR011047">
    <property type="entry name" value="Quinoprotein_ADH-like_sf"/>
</dbReference>
<dbReference type="InterPro" id="IPR045232">
    <property type="entry name" value="FAM234"/>
</dbReference>
<protein>
    <recommendedName>
        <fullName evidence="7">FAM234A/B beta-propeller domain-containing protein</fullName>
    </recommendedName>
</protein>
<evidence type="ECO:0000313" key="8">
    <source>
        <dbReference type="EMBL" id="KAL1517716.1"/>
    </source>
</evidence>
<evidence type="ECO:0000313" key="9">
    <source>
        <dbReference type="Proteomes" id="UP001566132"/>
    </source>
</evidence>
<evidence type="ECO:0000256" key="5">
    <source>
        <dbReference type="ARBA" id="ARBA00025791"/>
    </source>
</evidence>
<evidence type="ECO:0000256" key="3">
    <source>
        <dbReference type="ARBA" id="ARBA00022989"/>
    </source>
</evidence>
<keyword evidence="4 6" id="KW-0472">Membrane</keyword>
<dbReference type="EMBL" id="JBDJPC010000001">
    <property type="protein sequence ID" value="KAL1517716.1"/>
    <property type="molecule type" value="Genomic_DNA"/>
</dbReference>
<comment type="similarity">
    <text evidence="5">Belongs to the FAM234 family.</text>
</comment>
<reference evidence="8 9" key="1">
    <citation type="submission" date="2024-05" db="EMBL/GenBank/DDBJ databases">
        <title>Genetic variation in Jamaican populations of the coffee berry borer (Hypothenemus hampei).</title>
        <authorList>
            <person name="Errbii M."/>
            <person name="Myrie A."/>
        </authorList>
    </citation>
    <scope>NUCLEOTIDE SEQUENCE [LARGE SCALE GENOMIC DNA]</scope>
    <source>
        <strain evidence="8">JA-Hopewell-2020-01-JO</strain>
        <tissue evidence="8">Whole body</tissue>
    </source>
</reference>
<evidence type="ECO:0000256" key="4">
    <source>
        <dbReference type="ARBA" id="ARBA00023136"/>
    </source>
</evidence>
<feature type="domain" description="FAM234A/B beta-propeller" evidence="7">
    <location>
        <begin position="151"/>
        <end position="494"/>
    </location>
</feature>
<dbReference type="PANTHER" id="PTHR21419:SF30">
    <property type="entry name" value="IG-LIKE DOMAIN-CONTAINING PROTEIN"/>
    <property type="match status" value="1"/>
</dbReference>
<accession>A0ABD1FEL0</accession>
<dbReference type="AlphaFoldDB" id="A0ABD1FEL0"/>
<dbReference type="InterPro" id="IPR055409">
    <property type="entry name" value="Beta-prop_FAM234A_B"/>
</dbReference>
<dbReference type="InterPro" id="IPR015943">
    <property type="entry name" value="WD40/YVTN_repeat-like_dom_sf"/>
</dbReference>
<evidence type="ECO:0000256" key="6">
    <source>
        <dbReference type="SAM" id="Phobius"/>
    </source>
</evidence>
<name>A0ABD1FEL0_HYPHA</name>
<dbReference type="Pfam" id="PF23727">
    <property type="entry name" value="Beta-prop_FAM234A_B"/>
    <property type="match status" value="1"/>
</dbReference>
<comment type="caution">
    <text evidence="8">The sequence shown here is derived from an EMBL/GenBank/DDBJ whole genome shotgun (WGS) entry which is preliminary data.</text>
</comment>
<keyword evidence="2 6" id="KW-0812">Transmembrane</keyword>
<sequence>MNLKGEIRESISLDDDDLSDVEDEVFIRDGKNGFKLAEELNVKRPLMAPRRRHGKYSSGSRLKPKPNCRTWCKPCCYIVASLSVLIGLIVLVVVLVSIYPLPLGKFRNWITSKSRSVQKSGGHLPCSSLTVTDVWKVNLPIFTTESPVRAVDIDQDGIEDVIFGFGTGNNVLRPEHFCPIFLGVSPPCDGGVIALNGKNGEIQWKHWFNDTIFGLQCSADINADDVNDCLAVGAQGTIAIINSQTGKAIWKRSIGKMNIFVANFVEDLNEDNVSDVITSHSNLEDGASGHVILFSGKTGEELKRVQVPHGAKTFFMPQVLRQNASYAMLLFGTGTPSTPGNLSLIPLKHLEALENNSLTLYQDHFKGVLTQAVLVDISGDKIPDIVTSMYNSSIVAINGKTYQQIWNYTIPNGLTDLSPTPGFFNADNVTDFLVTYQKYDEIFNYNYTQTLIIDGVNGKPIYQPISGGIMTQSSGLTLSMEGKGHDIFVFWTSECSSMDVNGEGITKTSDVNSRYLDRCKKQFNSTTILKLNGLNEFHQPPGIPIYNSGLRTNFEFNNTKSPLKILRDYLRSHPNFFDYRTQLEVSKSLNGEPGDVGIKKYGKSTFRHKDRPNVKDYNSGISIVPAEESDAGRDFNFWVSDPENDDLDPGYSNYNLGEDNIPYNQKQALFDGFVEKMPMNERRDPRSKEKLGISKSQSKKKNLSDKIYGYHNVRLAKDRLLHDEDTLPTDILKDVYFKNEESRLKRMKFEQRDVNNHVVGAMDDSDIKKIIEDQKQEALANHSTTLWDIENDHELREMDERSFFRKKRDAKTIWESLSKVSSVGAVLSAFNVTTNQSGNLIDIVFVKYWQPMEISIETILERDLQQCLQDKQVNSDQLMLEKECREDQETIQNNYAYFNQLSSLRLGQMTVYRLRIRCECDSNYDDKIKERCVRFLPGKLQAWNEYLGRNGDGVFYS</sequence>
<dbReference type="SUPFAM" id="SSF50998">
    <property type="entry name" value="Quinoprotein alcohol dehydrogenase-like"/>
    <property type="match status" value="1"/>
</dbReference>
<gene>
    <name evidence="8" type="ORF">ABEB36_001447</name>
</gene>
<evidence type="ECO:0000256" key="1">
    <source>
        <dbReference type="ARBA" id="ARBA00004167"/>
    </source>
</evidence>
<dbReference type="Proteomes" id="UP001566132">
    <property type="component" value="Unassembled WGS sequence"/>
</dbReference>